<gene>
    <name evidence="4" type="ORF">ACFPWV_16220</name>
</gene>
<feature type="transmembrane region" description="Helical" evidence="2">
    <location>
        <begin position="35"/>
        <end position="65"/>
    </location>
</feature>
<reference evidence="5" key="1">
    <citation type="journal article" date="2019" name="Int. J. Syst. Evol. Microbiol.">
        <title>The Global Catalogue of Microorganisms (GCM) 10K type strain sequencing project: providing services to taxonomists for standard genome sequencing and annotation.</title>
        <authorList>
            <consortium name="The Broad Institute Genomics Platform"/>
            <consortium name="The Broad Institute Genome Sequencing Center for Infectious Disease"/>
            <person name="Wu L."/>
            <person name="Ma J."/>
        </authorList>
    </citation>
    <scope>NUCLEOTIDE SEQUENCE [LARGE SCALE GENOMIC DNA]</scope>
    <source>
        <strain evidence="5">CGMCC 4.7131</strain>
    </source>
</reference>
<keyword evidence="5" id="KW-1185">Reference proteome</keyword>
<accession>A0ABW0DRI1</accession>
<evidence type="ECO:0000313" key="5">
    <source>
        <dbReference type="Proteomes" id="UP001596035"/>
    </source>
</evidence>
<evidence type="ECO:0000256" key="1">
    <source>
        <dbReference type="SAM" id="MobiDB-lite"/>
    </source>
</evidence>
<proteinExistence type="predicted"/>
<sequence length="157" mass="16364">MHLSGAVLLFTFLVPPYWMAAAAYATPPGDPGADAPFLLLITVPSACAGFHVAVQIPAGLLGAWLGRRRTTAVQYGSAVAVAGVLSLLLLRAAGWNVGQDVVPVWADAMVRGALGLAGYMWVVRARSGSQPVRPSAMTREPGAKPVKDCSQVSPGQW</sequence>
<organism evidence="4 5">
    <name type="scientific">Streptomyces atrovirens</name>
    <dbReference type="NCBI Taxonomy" id="285556"/>
    <lineage>
        <taxon>Bacteria</taxon>
        <taxon>Bacillati</taxon>
        <taxon>Actinomycetota</taxon>
        <taxon>Actinomycetes</taxon>
        <taxon>Kitasatosporales</taxon>
        <taxon>Streptomycetaceae</taxon>
        <taxon>Streptomyces</taxon>
    </lineage>
</organism>
<evidence type="ECO:0000256" key="2">
    <source>
        <dbReference type="SAM" id="Phobius"/>
    </source>
</evidence>
<feature type="region of interest" description="Disordered" evidence="1">
    <location>
        <begin position="131"/>
        <end position="157"/>
    </location>
</feature>
<feature type="signal peptide" evidence="3">
    <location>
        <begin position="1"/>
        <end position="20"/>
    </location>
</feature>
<evidence type="ECO:0008006" key="6">
    <source>
        <dbReference type="Google" id="ProtNLM"/>
    </source>
</evidence>
<keyword evidence="3" id="KW-0732">Signal</keyword>
<feature type="chain" id="PRO_5046950132" description="Integral membrane protein" evidence="3">
    <location>
        <begin position="21"/>
        <end position="157"/>
    </location>
</feature>
<evidence type="ECO:0000313" key="4">
    <source>
        <dbReference type="EMBL" id="MFC5241448.1"/>
    </source>
</evidence>
<dbReference type="RefSeq" id="WP_344556592.1">
    <property type="nucleotide sequence ID" value="NZ_BAAATG010000006.1"/>
</dbReference>
<dbReference type="EMBL" id="JBHSKN010000014">
    <property type="protein sequence ID" value="MFC5241448.1"/>
    <property type="molecule type" value="Genomic_DNA"/>
</dbReference>
<dbReference type="Proteomes" id="UP001596035">
    <property type="component" value="Unassembled WGS sequence"/>
</dbReference>
<keyword evidence="2" id="KW-1133">Transmembrane helix</keyword>
<feature type="transmembrane region" description="Helical" evidence="2">
    <location>
        <begin position="72"/>
        <end position="92"/>
    </location>
</feature>
<comment type="caution">
    <text evidence="4">The sequence shown here is derived from an EMBL/GenBank/DDBJ whole genome shotgun (WGS) entry which is preliminary data.</text>
</comment>
<protein>
    <recommendedName>
        <fullName evidence="6">Integral membrane protein</fullName>
    </recommendedName>
</protein>
<keyword evidence="2" id="KW-0812">Transmembrane</keyword>
<name>A0ABW0DRI1_9ACTN</name>
<keyword evidence="2" id="KW-0472">Membrane</keyword>
<feature type="transmembrane region" description="Helical" evidence="2">
    <location>
        <begin position="104"/>
        <end position="123"/>
    </location>
</feature>
<evidence type="ECO:0000256" key="3">
    <source>
        <dbReference type="SAM" id="SignalP"/>
    </source>
</evidence>